<dbReference type="OrthoDB" id="2851041at2759"/>
<dbReference type="Gene3D" id="3.80.10.10">
    <property type="entry name" value="Ribonuclease Inhibitor"/>
    <property type="match status" value="1"/>
</dbReference>
<accession>A0A369JCH1</accession>
<proteinExistence type="predicted"/>
<name>A0A369JCH1_HYPMA</name>
<dbReference type="Proteomes" id="UP000076154">
    <property type="component" value="Unassembled WGS sequence"/>
</dbReference>
<dbReference type="InParanoid" id="A0A369JCH1"/>
<protein>
    <recommendedName>
        <fullName evidence="3">F-box domain-containing protein</fullName>
    </recommendedName>
</protein>
<dbReference type="SUPFAM" id="SSF52047">
    <property type="entry name" value="RNI-like"/>
    <property type="match status" value="1"/>
</dbReference>
<evidence type="ECO:0000313" key="2">
    <source>
        <dbReference type="Proteomes" id="UP000076154"/>
    </source>
</evidence>
<comment type="caution">
    <text evidence="1">The sequence shown here is derived from an EMBL/GenBank/DDBJ whole genome shotgun (WGS) entry which is preliminary data.</text>
</comment>
<dbReference type="AlphaFoldDB" id="A0A369JCH1"/>
<evidence type="ECO:0008006" key="3">
    <source>
        <dbReference type="Google" id="ProtNLM"/>
    </source>
</evidence>
<gene>
    <name evidence="1" type="ORF">Hypma_001757</name>
</gene>
<dbReference type="EMBL" id="LUEZ02000113">
    <property type="protein sequence ID" value="RDB17413.1"/>
    <property type="molecule type" value="Genomic_DNA"/>
</dbReference>
<reference evidence="1" key="1">
    <citation type="submission" date="2018-04" db="EMBL/GenBank/DDBJ databases">
        <title>Whole genome sequencing of Hypsizygus marmoreus.</title>
        <authorList>
            <person name="Choi I.-G."/>
            <person name="Min B."/>
            <person name="Kim J.-G."/>
            <person name="Kim S."/>
            <person name="Oh Y.-L."/>
            <person name="Kong W.-S."/>
            <person name="Park H."/>
            <person name="Jeong J."/>
            <person name="Song E.-S."/>
        </authorList>
    </citation>
    <scope>NUCLEOTIDE SEQUENCE [LARGE SCALE GENOMIC DNA]</scope>
    <source>
        <strain evidence="1">51987-8</strain>
    </source>
</reference>
<organism evidence="1 2">
    <name type="scientific">Hypsizygus marmoreus</name>
    <name type="common">White beech mushroom</name>
    <name type="synonym">Agaricus marmoreus</name>
    <dbReference type="NCBI Taxonomy" id="39966"/>
    <lineage>
        <taxon>Eukaryota</taxon>
        <taxon>Fungi</taxon>
        <taxon>Dikarya</taxon>
        <taxon>Basidiomycota</taxon>
        <taxon>Agaricomycotina</taxon>
        <taxon>Agaricomycetes</taxon>
        <taxon>Agaricomycetidae</taxon>
        <taxon>Agaricales</taxon>
        <taxon>Tricholomatineae</taxon>
        <taxon>Lyophyllaceae</taxon>
        <taxon>Hypsizygus</taxon>
    </lineage>
</organism>
<dbReference type="InterPro" id="IPR032675">
    <property type="entry name" value="LRR_dom_sf"/>
</dbReference>
<sequence>MTTTPNAPRASIPMQMDEHRPSAMHRCLTIPYLLTIMFEHAIMIMQTQKRWPMEGSSTLAALAVTCQVFKEPALKILWRFLPSLEPLVRCLPPHAICAHKSGSAPLHLSRKLRKKDFERVAYYGRMVRVLGYDCPIPDPFCPKADFDSLVVPLLFTRGRSSQHLLPNLRHLNIGIDEFYHQAVYPRLVIGPNLQSVDITVYCAWDDKPIYDYPWDNIRKTLMQSSPPSAPLALTSFRIVAVMRESQISEGPHPDLLDLICRLQRLKVLSTPYIAFTNESFSRLASFLDLVELNVTITRDEITQYLSHRPHGTPFPALKRLSIRTDDLDLGGRLLELPGFRNLDSLSILRSTQNSMWRLDTFFDGLKARSSVLNLSSFSISAPTEGMLPQAANISPVTPRTIQPLLSFANLANVTIGVDGVIEIDSDCLKRMAEAWPRLRSLTVDDRSQGTVPNITLTGLIPLAVSCPHLTDLCLRISALEDIPNFAQLGNVVPGNNLRWFNVSTSPIRNRKEVVIFLQLLFPNLDLVQPGWIYFEGDSDPLGPDDLLETQYLADWEYIQHMYYC</sequence>
<keyword evidence="2" id="KW-1185">Reference proteome</keyword>
<evidence type="ECO:0000313" key="1">
    <source>
        <dbReference type="EMBL" id="RDB17413.1"/>
    </source>
</evidence>